<organism evidence="6 7">
    <name type="scientific">Artemisia annua</name>
    <name type="common">Sweet wormwood</name>
    <dbReference type="NCBI Taxonomy" id="35608"/>
    <lineage>
        <taxon>Eukaryota</taxon>
        <taxon>Viridiplantae</taxon>
        <taxon>Streptophyta</taxon>
        <taxon>Embryophyta</taxon>
        <taxon>Tracheophyta</taxon>
        <taxon>Spermatophyta</taxon>
        <taxon>Magnoliopsida</taxon>
        <taxon>eudicotyledons</taxon>
        <taxon>Gunneridae</taxon>
        <taxon>Pentapetalae</taxon>
        <taxon>asterids</taxon>
        <taxon>campanulids</taxon>
        <taxon>Asterales</taxon>
        <taxon>Asteraceae</taxon>
        <taxon>Asteroideae</taxon>
        <taxon>Anthemideae</taxon>
        <taxon>Artemisiinae</taxon>
        <taxon>Artemisia</taxon>
    </lineage>
</organism>
<dbReference type="Gene3D" id="1.20.1280.170">
    <property type="entry name" value="Exocyst complex component Exo70"/>
    <property type="match status" value="1"/>
</dbReference>
<comment type="similarity">
    <text evidence="1 3">Belongs to the EXO70 family.</text>
</comment>
<dbReference type="AlphaFoldDB" id="A0A2U1KZU1"/>
<evidence type="ECO:0000313" key="7">
    <source>
        <dbReference type="Proteomes" id="UP000245207"/>
    </source>
</evidence>
<accession>A0A2U1KZU1</accession>
<dbReference type="GO" id="GO:0000145">
    <property type="term" value="C:exocyst"/>
    <property type="evidence" value="ECO:0007669"/>
    <property type="project" value="InterPro"/>
</dbReference>
<dbReference type="EMBL" id="PKPP01012509">
    <property type="protein sequence ID" value="PWA42266.1"/>
    <property type="molecule type" value="Genomic_DNA"/>
</dbReference>
<comment type="function">
    <text evidence="3">Component of the exocyst complex.</text>
</comment>
<dbReference type="Pfam" id="PF03081">
    <property type="entry name" value="Exo70_C"/>
    <property type="match status" value="1"/>
</dbReference>
<dbReference type="InterPro" id="IPR004140">
    <property type="entry name" value="Exo70"/>
</dbReference>
<evidence type="ECO:0000256" key="2">
    <source>
        <dbReference type="ARBA" id="ARBA00022448"/>
    </source>
</evidence>
<dbReference type="GO" id="GO:0015031">
    <property type="term" value="P:protein transport"/>
    <property type="evidence" value="ECO:0007669"/>
    <property type="project" value="UniProtKB-KW"/>
</dbReference>
<dbReference type="STRING" id="35608.A0A2U1KZU1"/>
<protein>
    <recommendedName>
        <fullName evidence="3">Exocyst subunit Exo70 family protein</fullName>
    </recommendedName>
</protein>
<name>A0A2U1KZU1_ARTAN</name>
<reference evidence="6 7" key="1">
    <citation type="journal article" date="2018" name="Mol. Plant">
        <title>The genome of Artemisia annua provides insight into the evolution of Asteraceae family and artemisinin biosynthesis.</title>
        <authorList>
            <person name="Shen Q."/>
            <person name="Zhang L."/>
            <person name="Liao Z."/>
            <person name="Wang S."/>
            <person name="Yan T."/>
            <person name="Shi P."/>
            <person name="Liu M."/>
            <person name="Fu X."/>
            <person name="Pan Q."/>
            <person name="Wang Y."/>
            <person name="Lv Z."/>
            <person name="Lu X."/>
            <person name="Zhang F."/>
            <person name="Jiang W."/>
            <person name="Ma Y."/>
            <person name="Chen M."/>
            <person name="Hao X."/>
            <person name="Li L."/>
            <person name="Tang Y."/>
            <person name="Lv G."/>
            <person name="Zhou Y."/>
            <person name="Sun X."/>
            <person name="Brodelius P.E."/>
            <person name="Rose J.K.C."/>
            <person name="Tang K."/>
        </authorList>
    </citation>
    <scope>NUCLEOTIDE SEQUENCE [LARGE SCALE GENOMIC DNA]</scope>
    <source>
        <strain evidence="7">cv. Huhao1</strain>
        <tissue evidence="6">Leaf</tissue>
    </source>
</reference>
<dbReference type="Proteomes" id="UP000245207">
    <property type="component" value="Unassembled WGS sequence"/>
</dbReference>
<evidence type="ECO:0000256" key="4">
    <source>
        <dbReference type="SAM" id="MobiDB-lite"/>
    </source>
</evidence>
<sequence>MSINIVITKNNFLKNKPPPFDTFIFLDLPFSFLSSFPMEKTNSGKAKSRRKSKPELSKVRDITDVADPIDGPYESLIDFDHDQMLADIDNLFNELSNVDEKGSPSEIPNTVDTFIRIMEQNIKTYNSIKSGTRFRNMPVEDEFFISSIRRLLKLKAAFSITSKVVEQAMALLEDEFRAILRDTNAPSEPISKAVASDSNSSVIEEDFPGYSKENILLMNKIVSVMIHSGYQYECCQAYSTIRKDEINDQVKRFEFEKVNVEDVPKSKWYSLEPDITRWVNLTNHCSKILLPAEQELGKTVFSDHISVFTGLFVNLVRGTLMPLLEFPNKVGTSKPKAKRLFKFLDIYESLRDLYIVADESGPTTVNLEEYGHMKAEIKSVKAGIGNSIVDMFNDLKNSIQNDGSRNPVQGGAVHPLIRYVMNFLKFAFEEYQNILDNIFGEDCIKELVSIIELLDTNLETKSGLYKDPSLRYIFLMNNNRYILQIVKGSKEMKQLMGDNWCRRKSSDVRNYHKSYQRETWTKLLQWLTQEGVQVHGKPSRKVLKDRFKNFNSMFDDIHKTQSAWVISDEQLLSEIRVSITAVISPAYRSFVGRYKAQFDGGKSIDKYIKYQPEDIESMIETLFEGNFRIYLVVLLLLVSSNIAKTNMFIANICLTRHGEGGDTTERYTSCINYEAYYRGLQEFIKKL</sequence>
<dbReference type="PANTHER" id="PTHR12542">
    <property type="entry name" value="EXOCYST COMPLEX PROTEIN EXO70"/>
    <property type="match status" value="1"/>
</dbReference>
<gene>
    <name evidence="6" type="ORF">CTI12_AA546180</name>
</gene>
<feature type="region of interest" description="Disordered" evidence="4">
    <location>
        <begin position="39"/>
        <end position="58"/>
    </location>
</feature>
<proteinExistence type="inferred from homology"/>
<dbReference type="PANTHER" id="PTHR12542:SF136">
    <property type="entry name" value="EXOCYST SUBUNIT EXO70 FAMILY PROTEIN"/>
    <property type="match status" value="1"/>
</dbReference>
<keyword evidence="3" id="KW-0653">Protein transport</keyword>
<dbReference type="InterPro" id="IPR046364">
    <property type="entry name" value="Exo70_C"/>
</dbReference>
<feature type="domain" description="Exocyst complex subunit Exo70 C-terminal" evidence="5">
    <location>
        <begin position="276"/>
        <end position="620"/>
    </location>
</feature>
<dbReference type="GO" id="GO:0006887">
    <property type="term" value="P:exocytosis"/>
    <property type="evidence" value="ECO:0007669"/>
    <property type="project" value="UniProtKB-KW"/>
</dbReference>
<evidence type="ECO:0000313" key="6">
    <source>
        <dbReference type="EMBL" id="PWA42266.1"/>
    </source>
</evidence>
<dbReference type="InterPro" id="IPR016159">
    <property type="entry name" value="Cullin_repeat-like_dom_sf"/>
</dbReference>
<comment type="caution">
    <text evidence="6">The sequence shown here is derived from an EMBL/GenBank/DDBJ whole genome shotgun (WGS) entry which is preliminary data.</text>
</comment>
<evidence type="ECO:0000259" key="5">
    <source>
        <dbReference type="Pfam" id="PF03081"/>
    </source>
</evidence>
<dbReference type="OrthoDB" id="1922221at2759"/>
<keyword evidence="3" id="KW-0268">Exocytosis</keyword>
<keyword evidence="7" id="KW-1185">Reference proteome</keyword>
<evidence type="ECO:0000256" key="3">
    <source>
        <dbReference type="RuleBase" id="RU365026"/>
    </source>
</evidence>
<keyword evidence="2 3" id="KW-0813">Transport</keyword>
<evidence type="ECO:0000256" key="1">
    <source>
        <dbReference type="ARBA" id="ARBA00006756"/>
    </source>
</evidence>
<dbReference type="SUPFAM" id="SSF74788">
    <property type="entry name" value="Cullin repeat-like"/>
    <property type="match status" value="1"/>
</dbReference>
<dbReference type="GO" id="GO:0005546">
    <property type="term" value="F:phosphatidylinositol-4,5-bisphosphate binding"/>
    <property type="evidence" value="ECO:0007669"/>
    <property type="project" value="InterPro"/>
</dbReference>